<dbReference type="Pfam" id="PF07030">
    <property type="entry name" value="Phage_Mu_Gp36"/>
    <property type="match status" value="1"/>
</dbReference>
<dbReference type="InterPro" id="IPR009752">
    <property type="entry name" value="Phage_Mu_GpJ"/>
</dbReference>
<sequence>MYAARADMVEAFGSDNVDRLSIRPGDEDGSEAVTRALTYADGLIDAALSVRFSLPLPAVPIILTAIACDLAMARLASADAAQLTDDLKHREKQARADLRAISEGQMNLGLPSVHQGERPQPIVASTGGKLFTRPSLRDF</sequence>
<reference evidence="2" key="1">
    <citation type="submission" date="2017-06" db="EMBL/GenBank/DDBJ databases">
        <title>FDA dAtabase for Regulatory Grade micrObial Sequences (FDA-ARGOS): Supporting development and validation of Infectious Disease Dx tests.</title>
        <authorList>
            <person name="Minogue T."/>
            <person name="Wolcott M."/>
            <person name="Wasieloski L."/>
            <person name="Aguilar W."/>
            <person name="Moore D."/>
            <person name="Tallon L."/>
            <person name="Sadzewicz L."/>
            <person name="Sengamalay N."/>
            <person name="Ott S."/>
            <person name="Godinez A."/>
            <person name="Nagaraj S."/>
            <person name="Nadendla S."/>
            <person name="Geyer C."/>
            <person name="Sichtig H."/>
        </authorList>
    </citation>
    <scope>NUCLEOTIDE SEQUENCE [LARGE SCALE GENOMIC DNA]</scope>
    <source>
        <strain evidence="2">FDAARGOS_289</strain>
    </source>
</reference>
<protein>
    <submittedName>
        <fullName evidence="1">DUF1320 domain-containing protein</fullName>
    </submittedName>
</protein>
<accession>A0A1Z3U7S7</accession>
<evidence type="ECO:0000313" key="2">
    <source>
        <dbReference type="Proteomes" id="UP000197050"/>
    </source>
</evidence>
<dbReference type="Proteomes" id="UP000197050">
    <property type="component" value="Chromosome"/>
</dbReference>
<dbReference type="AlphaFoldDB" id="A0A1Z3U7S7"/>
<dbReference type="KEGG" id="bvc:CEP68_07440"/>
<name>A0A1Z3U7S7_BREVE</name>
<gene>
    <name evidence="1" type="ORF">CEP68_07440</name>
</gene>
<proteinExistence type="predicted"/>
<evidence type="ECO:0000313" key="1">
    <source>
        <dbReference type="EMBL" id="ASE39347.1"/>
    </source>
</evidence>
<organism evidence="1 2">
    <name type="scientific">Brevundimonas vesicularis</name>
    <name type="common">Pseudomonas vesicularis</name>
    <dbReference type="NCBI Taxonomy" id="41276"/>
    <lineage>
        <taxon>Bacteria</taxon>
        <taxon>Pseudomonadati</taxon>
        <taxon>Pseudomonadota</taxon>
        <taxon>Alphaproteobacteria</taxon>
        <taxon>Caulobacterales</taxon>
        <taxon>Caulobacteraceae</taxon>
        <taxon>Brevundimonas</taxon>
    </lineage>
</organism>
<dbReference type="EMBL" id="CP022048">
    <property type="protein sequence ID" value="ASE39347.1"/>
    <property type="molecule type" value="Genomic_DNA"/>
</dbReference>